<accession>A0A3B0YYZ5</accession>
<dbReference type="InterPro" id="IPR015421">
    <property type="entry name" value="PyrdxlP-dep_Trfase_major"/>
</dbReference>
<dbReference type="EC" id="2.8.1.7" evidence="2"/>
<dbReference type="SUPFAM" id="SSF53383">
    <property type="entry name" value="PLP-dependent transferases"/>
    <property type="match status" value="1"/>
</dbReference>
<dbReference type="InterPro" id="IPR000192">
    <property type="entry name" value="Aminotrans_V_dom"/>
</dbReference>
<sequence length="350" mass="39499">MPVPDIADEFPIDDSIVYLNHAAVAPWPRRTAMAIQKFTEQNLTRGATDYLEWLKVENRLRIQLRQLINADSCSEIALLKNTSEALSIVAYGLEWQDGDNIVSSDQEFPSNRIVWESLASQGVELRKADLSQAGSPEQALIARCDKKTRLLTISSVQYASGLRVDLKTVGNFCRANNILFCVDAIQSLGVHPLDVQAIDADFVMADGHKWMLGPEGLALFYCRKEHLSRLKLYQYGWHMVEAVGDYHQERWIPAKSARRFECGSPNMLAIHALNASLSLLLELGMETVEKMIAERVDHMLGLIKQRPQLSLISPSDPLRRSGIVTFRHQQINADRLYQLLMNAKVICAER</sequence>
<dbReference type="InterPro" id="IPR015424">
    <property type="entry name" value="PyrdxlP-dep_Trfase"/>
</dbReference>
<dbReference type="GO" id="GO:0031071">
    <property type="term" value="F:cysteine desulfurase activity"/>
    <property type="evidence" value="ECO:0007669"/>
    <property type="project" value="UniProtKB-EC"/>
</dbReference>
<keyword evidence="2" id="KW-0808">Transferase</keyword>
<evidence type="ECO:0000259" key="1">
    <source>
        <dbReference type="Pfam" id="PF00266"/>
    </source>
</evidence>
<name>A0A3B0YYZ5_9ZZZZ</name>
<feature type="domain" description="Aminotransferase class V" evidence="1">
    <location>
        <begin position="17"/>
        <end position="345"/>
    </location>
</feature>
<dbReference type="Gene3D" id="3.40.640.10">
    <property type="entry name" value="Type I PLP-dependent aspartate aminotransferase-like (Major domain)"/>
    <property type="match status" value="1"/>
</dbReference>
<protein>
    <submittedName>
        <fullName evidence="2">Cysteine desulfurase</fullName>
        <ecNumber evidence="2">2.8.1.7</ecNumber>
    </submittedName>
</protein>
<dbReference type="PANTHER" id="PTHR43586:SF15">
    <property type="entry name" value="BLR3095 PROTEIN"/>
    <property type="match status" value="1"/>
</dbReference>
<evidence type="ECO:0000313" key="2">
    <source>
        <dbReference type="EMBL" id="VAW86295.1"/>
    </source>
</evidence>
<dbReference type="Pfam" id="PF00266">
    <property type="entry name" value="Aminotran_5"/>
    <property type="match status" value="1"/>
</dbReference>
<organism evidence="2">
    <name type="scientific">hydrothermal vent metagenome</name>
    <dbReference type="NCBI Taxonomy" id="652676"/>
    <lineage>
        <taxon>unclassified sequences</taxon>
        <taxon>metagenomes</taxon>
        <taxon>ecological metagenomes</taxon>
    </lineage>
</organism>
<reference evidence="2" key="1">
    <citation type="submission" date="2018-06" db="EMBL/GenBank/DDBJ databases">
        <authorList>
            <person name="Zhirakovskaya E."/>
        </authorList>
    </citation>
    <scope>NUCLEOTIDE SEQUENCE</scope>
</reference>
<proteinExistence type="predicted"/>
<dbReference type="PANTHER" id="PTHR43586">
    <property type="entry name" value="CYSTEINE DESULFURASE"/>
    <property type="match status" value="1"/>
</dbReference>
<dbReference type="EMBL" id="UOFP01000133">
    <property type="protein sequence ID" value="VAW86295.1"/>
    <property type="molecule type" value="Genomic_DNA"/>
</dbReference>
<dbReference type="InterPro" id="IPR015422">
    <property type="entry name" value="PyrdxlP-dep_Trfase_small"/>
</dbReference>
<dbReference type="AlphaFoldDB" id="A0A3B0YYZ5"/>
<dbReference type="Gene3D" id="3.90.1150.10">
    <property type="entry name" value="Aspartate Aminotransferase, domain 1"/>
    <property type="match status" value="1"/>
</dbReference>
<gene>
    <name evidence="2" type="ORF">MNBD_GAMMA18-59</name>
</gene>
<feature type="non-terminal residue" evidence="2">
    <location>
        <position position="350"/>
    </location>
</feature>